<keyword evidence="2" id="KW-1185">Reference proteome</keyword>
<dbReference type="RefSeq" id="WP_190465204.1">
    <property type="nucleotide sequence ID" value="NZ_JACJPW010000036.1"/>
</dbReference>
<comment type="caution">
    <text evidence="1">The sequence shown here is derived from an EMBL/GenBank/DDBJ whole genome shotgun (WGS) entry which is preliminary data.</text>
</comment>
<evidence type="ECO:0000313" key="1">
    <source>
        <dbReference type="EMBL" id="MBD2182388.1"/>
    </source>
</evidence>
<accession>A0A926VFN2</accession>
<dbReference type="EMBL" id="JACJPW010000036">
    <property type="protein sequence ID" value="MBD2182388.1"/>
    <property type="molecule type" value="Genomic_DNA"/>
</dbReference>
<dbReference type="AlphaFoldDB" id="A0A926VFN2"/>
<reference evidence="1" key="1">
    <citation type="journal article" date="2015" name="ISME J.">
        <title>Draft Genome Sequence of Streptomyces incarnatus NRRL8089, which Produces the Nucleoside Antibiotic Sinefungin.</title>
        <authorList>
            <person name="Oshima K."/>
            <person name="Hattori M."/>
            <person name="Shimizu H."/>
            <person name="Fukuda K."/>
            <person name="Nemoto M."/>
            <person name="Inagaki K."/>
            <person name="Tamura T."/>
        </authorList>
    </citation>
    <scope>NUCLEOTIDE SEQUENCE</scope>
    <source>
        <strain evidence="1">FACHB-1375</strain>
    </source>
</reference>
<name>A0A926VFN2_9CYAN</name>
<dbReference type="Proteomes" id="UP000641646">
    <property type="component" value="Unassembled WGS sequence"/>
</dbReference>
<proteinExistence type="predicted"/>
<evidence type="ECO:0000313" key="2">
    <source>
        <dbReference type="Proteomes" id="UP000641646"/>
    </source>
</evidence>
<sequence>MNLAEQQIELKVQKNIRLAEDDLVLWIQAALDNRQSYGDLQEAQFRNLVRVADTTDSAEVIKNFLRYQVGRDNKWGRGDNSLAATIVNDIDGQIKKKANDIHQAISGSNLKFIWLDLIRRYLGYGARYLKYIKSK</sequence>
<reference evidence="1" key="2">
    <citation type="submission" date="2020-08" db="EMBL/GenBank/DDBJ databases">
        <authorList>
            <person name="Chen M."/>
            <person name="Teng W."/>
            <person name="Zhao L."/>
            <person name="Hu C."/>
            <person name="Zhou Y."/>
            <person name="Han B."/>
            <person name="Song L."/>
            <person name="Shu W."/>
        </authorList>
    </citation>
    <scope>NUCLEOTIDE SEQUENCE</scope>
    <source>
        <strain evidence="1">FACHB-1375</strain>
    </source>
</reference>
<protein>
    <submittedName>
        <fullName evidence="1">Uncharacterized protein</fullName>
    </submittedName>
</protein>
<gene>
    <name evidence="1" type="ORF">H6G03_15005</name>
</gene>
<organism evidence="1 2">
    <name type="scientific">Aerosakkonema funiforme FACHB-1375</name>
    <dbReference type="NCBI Taxonomy" id="2949571"/>
    <lineage>
        <taxon>Bacteria</taxon>
        <taxon>Bacillati</taxon>
        <taxon>Cyanobacteriota</taxon>
        <taxon>Cyanophyceae</taxon>
        <taxon>Oscillatoriophycideae</taxon>
        <taxon>Aerosakkonematales</taxon>
        <taxon>Aerosakkonemataceae</taxon>
        <taxon>Aerosakkonema</taxon>
    </lineage>
</organism>